<evidence type="ECO:0000256" key="2">
    <source>
        <dbReference type="ARBA" id="ARBA00007639"/>
    </source>
</evidence>
<dbReference type="InterPro" id="IPR025997">
    <property type="entry name" value="SBP_2_dom"/>
</dbReference>
<keyword evidence="3 4" id="KW-0732">Signal</keyword>
<gene>
    <name evidence="6" type="ORF">GCM10007857_52280</name>
</gene>
<evidence type="ECO:0000256" key="3">
    <source>
        <dbReference type="ARBA" id="ARBA00022729"/>
    </source>
</evidence>
<evidence type="ECO:0000313" key="7">
    <source>
        <dbReference type="Proteomes" id="UP001156905"/>
    </source>
</evidence>
<dbReference type="SUPFAM" id="SSF53822">
    <property type="entry name" value="Periplasmic binding protein-like I"/>
    <property type="match status" value="1"/>
</dbReference>
<dbReference type="PANTHER" id="PTHR46847:SF1">
    <property type="entry name" value="D-ALLOSE-BINDING PERIPLASMIC PROTEIN-RELATED"/>
    <property type="match status" value="1"/>
</dbReference>
<evidence type="ECO:0000256" key="1">
    <source>
        <dbReference type="ARBA" id="ARBA00004196"/>
    </source>
</evidence>
<feature type="chain" id="PRO_5046142004" evidence="4">
    <location>
        <begin position="23"/>
        <end position="340"/>
    </location>
</feature>
<dbReference type="PANTHER" id="PTHR46847">
    <property type="entry name" value="D-ALLOSE-BINDING PERIPLASMIC PROTEIN-RELATED"/>
    <property type="match status" value="1"/>
</dbReference>
<organism evidence="6 7">
    <name type="scientific">Bradyrhizobium iriomotense</name>
    <dbReference type="NCBI Taxonomy" id="441950"/>
    <lineage>
        <taxon>Bacteria</taxon>
        <taxon>Pseudomonadati</taxon>
        <taxon>Pseudomonadota</taxon>
        <taxon>Alphaproteobacteria</taxon>
        <taxon>Hyphomicrobiales</taxon>
        <taxon>Nitrobacteraceae</taxon>
        <taxon>Bradyrhizobium</taxon>
    </lineage>
</organism>
<dbReference type="InterPro" id="IPR028082">
    <property type="entry name" value="Peripla_BP_I"/>
</dbReference>
<comment type="caution">
    <text evidence="6">The sequence shown here is derived from an EMBL/GenBank/DDBJ whole genome shotgun (WGS) entry which is preliminary data.</text>
</comment>
<dbReference type="RefSeq" id="WP_284270133.1">
    <property type="nucleotide sequence ID" value="NZ_BSOW01000019.1"/>
</dbReference>
<accession>A0ABQ6B4X7</accession>
<evidence type="ECO:0000259" key="5">
    <source>
        <dbReference type="Pfam" id="PF13407"/>
    </source>
</evidence>
<protein>
    <submittedName>
        <fullName evidence="6">ABC transporter substrate-binding protein</fullName>
    </submittedName>
</protein>
<keyword evidence="7" id="KW-1185">Reference proteome</keyword>
<feature type="signal peptide" evidence="4">
    <location>
        <begin position="1"/>
        <end position="22"/>
    </location>
</feature>
<evidence type="ECO:0000313" key="6">
    <source>
        <dbReference type="EMBL" id="GLR88516.1"/>
    </source>
</evidence>
<evidence type="ECO:0000256" key="4">
    <source>
        <dbReference type="SAM" id="SignalP"/>
    </source>
</evidence>
<dbReference type="EMBL" id="BSOW01000019">
    <property type="protein sequence ID" value="GLR88516.1"/>
    <property type="molecule type" value="Genomic_DNA"/>
</dbReference>
<reference evidence="7" key="1">
    <citation type="journal article" date="2019" name="Int. J. Syst. Evol. Microbiol.">
        <title>The Global Catalogue of Microorganisms (GCM) 10K type strain sequencing project: providing services to taxonomists for standard genome sequencing and annotation.</title>
        <authorList>
            <consortium name="The Broad Institute Genomics Platform"/>
            <consortium name="The Broad Institute Genome Sequencing Center for Infectious Disease"/>
            <person name="Wu L."/>
            <person name="Ma J."/>
        </authorList>
    </citation>
    <scope>NUCLEOTIDE SEQUENCE [LARGE SCALE GENOMIC DNA]</scope>
    <source>
        <strain evidence="7">NBRC 102520</strain>
    </source>
</reference>
<dbReference type="Proteomes" id="UP001156905">
    <property type="component" value="Unassembled WGS sequence"/>
</dbReference>
<sequence length="340" mass="36590">MNRKFWTIAAAAAALVALPMLAAAQEEGGTKTARELRASYDKSLQGKTIAYLPIALGVPLSDEWGRVVQEEAEWRGMKFIVRDPNNNPSAMQQALTALVDQKPDVLIVQNPSVTLLMKDLKRAESQGTHVIQINMSSNYKSGAFVGADWREIGKMLATEVVKACGTGTGKSGKVQIVQGELTAAASVDQVGGIMEVLNKDTNIKVVSNQAANWDANTALNITATVIQQHPDLCASIGFWGIMESGAAQAIRNAGKIDDVKVFASGEGSSLDCDQVNSGNFYKFLSYKATEQGHDLMFAAETLLMLGDKPGTRNLEFYTRPVWLDKTNASGANCFALPKKS</sequence>
<dbReference type="Gene3D" id="3.40.50.2300">
    <property type="match status" value="2"/>
</dbReference>
<proteinExistence type="inferred from homology"/>
<comment type="similarity">
    <text evidence="2">Belongs to the bacterial solute-binding protein 2 family.</text>
</comment>
<comment type="subcellular location">
    <subcellularLocation>
        <location evidence="1">Cell envelope</location>
    </subcellularLocation>
</comment>
<dbReference type="Pfam" id="PF13407">
    <property type="entry name" value="Peripla_BP_4"/>
    <property type="match status" value="1"/>
</dbReference>
<feature type="domain" description="Periplasmic binding protein" evidence="5">
    <location>
        <begin position="50"/>
        <end position="303"/>
    </location>
</feature>
<name>A0ABQ6B4X7_9BRAD</name>
<dbReference type="CDD" id="cd01536">
    <property type="entry name" value="PBP1_ABC_sugar_binding-like"/>
    <property type="match status" value="1"/>
</dbReference>